<dbReference type="AlphaFoldDB" id="A0A1F5H474"/>
<dbReference type="InterPro" id="IPR028098">
    <property type="entry name" value="Glyco_trans_4-like_N"/>
</dbReference>
<accession>A0A1F5H474</accession>
<dbReference type="SUPFAM" id="SSF53756">
    <property type="entry name" value="UDP-Glycosyltransferase/glycogen phosphorylase"/>
    <property type="match status" value="1"/>
</dbReference>
<organism evidence="3 4">
    <name type="scientific">Candidatus Curtissbacteria bacterium RIFCSPLOWO2_01_FULL_38_11b</name>
    <dbReference type="NCBI Taxonomy" id="1797725"/>
    <lineage>
        <taxon>Bacteria</taxon>
        <taxon>Candidatus Curtissiibacteriota</taxon>
    </lineage>
</organism>
<evidence type="ECO:0000313" key="3">
    <source>
        <dbReference type="EMBL" id="OGD98847.1"/>
    </source>
</evidence>
<feature type="transmembrane region" description="Helical" evidence="1">
    <location>
        <begin position="68"/>
        <end position="90"/>
    </location>
</feature>
<reference evidence="3 4" key="1">
    <citation type="journal article" date="2016" name="Nat. Commun.">
        <title>Thousands of microbial genomes shed light on interconnected biogeochemical processes in an aquifer system.</title>
        <authorList>
            <person name="Anantharaman K."/>
            <person name="Brown C.T."/>
            <person name="Hug L.A."/>
            <person name="Sharon I."/>
            <person name="Castelle C.J."/>
            <person name="Probst A.J."/>
            <person name="Thomas B.C."/>
            <person name="Singh A."/>
            <person name="Wilkins M.J."/>
            <person name="Karaoz U."/>
            <person name="Brodie E.L."/>
            <person name="Williams K.H."/>
            <person name="Hubbard S.S."/>
            <person name="Banfield J.F."/>
        </authorList>
    </citation>
    <scope>NUCLEOTIDE SEQUENCE [LARGE SCALE GENOMIC DNA]</scope>
</reference>
<dbReference type="InterPro" id="IPR050194">
    <property type="entry name" value="Glycosyltransferase_grp1"/>
</dbReference>
<keyword evidence="1" id="KW-0472">Membrane</keyword>
<name>A0A1F5H474_9BACT</name>
<dbReference type="GO" id="GO:0016758">
    <property type="term" value="F:hexosyltransferase activity"/>
    <property type="evidence" value="ECO:0007669"/>
    <property type="project" value="TreeGrafter"/>
</dbReference>
<dbReference type="Pfam" id="PF13692">
    <property type="entry name" value="Glyco_trans_1_4"/>
    <property type="match status" value="1"/>
</dbReference>
<dbReference type="CDD" id="cd03801">
    <property type="entry name" value="GT4_PimA-like"/>
    <property type="match status" value="1"/>
</dbReference>
<dbReference type="PANTHER" id="PTHR45947:SF3">
    <property type="entry name" value="SULFOQUINOVOSYL TRANSFERASE SQD2"/>
    <property type="match status" value="1"/>
</dbReference>
<comment type="caution">
    <text evidence="3">The sequence shown here is derived from an EMBL/GenBank/DDBJ whole genome shotgun (WGS) entry which is preliminary data.</text>
</comment>
<dbReference type="PANTHER" id="PTHR45947">
    <property type="entry name" value="SULFOQUINOVOSYL TRANSFERASE SQD2"/>
    <property type="match status" value="1"/>
</dbReference>
<evidence type="ECO:0000259" key="2">
    <source>
        <dbReference type="Pfam" id="PF13439"/>
    </source>
</evidence>
<proteinExistence type="predicted"/>
<dbReference type="Proteomes" id="UP000176740">
    <property type="component" value="Unassembled WGS sequence"/>
</dbReference>
<dbReference type="STRING" id="1797725.A3A49_02875"/>
<feature type="domain" description="Glycosyltransferase subfamily 4-like N-terminal" evidence="2">
    <location>
        <begin position="16"/>
        <end position="209"/>
    </location>
</feature>
<evidence type="ECO:0000313" key="4">
    <source>
        <dbReference type="Proteomes" id="UP000176740"/>
    </source>
</evidence>
<dbReference type="EMBL" id="MFBO01000003">
    <property type="protein sequence ID" value="OGD98847.1"/>
    <property type="molecule type" value="Genomic_DNA"/>
</dbReference>
<dbReference type="Pfam" id="PF13439">
    <property type="entry name" value="Glyco_transf_4"/>
    <property type="match status" value="1"/>
</dbReference>
<sequence>MKILMITPYLPYPLVSGGQIRTYNLLKNLSTKHEITLASFIRDKSEEKHVKELIPYCRKVITLKRRKAWSPANIILSIITPYPFLVSIYFDPFVKSKIKEELAKEKYDLIHAETFYVMPNIPQTKIPIFLVEQVIEYLVYQRFVESLPKWAIFIKPFLYFDVVKIKWWEKYYWRKAKRLAAMSKDDKKFIQSLNPSLVVDVVANGVDLDFFARTKKQKIQKPTVLFVGNFKWLPNRDAAIYLATNIWPHIKSRVDNAVLWIVGRNPTSDILKLRSKDIIVDSTVDDIRDAYAKSSVLLAPIRNGRGTKYKILEAMATKTPIVGTHLAIEGIDIINGEHAYVAQSAESLAQKAIVVLKNPKVGSKLSEAAYHLVAKSYSWQKISNTLDKVYREVGKG</sequence>
<evidence type="ECO:0000256" key="1">
    <source>
        <dbReference type="SAM" id="Phobius"/>
    </source>
</evidence>
<dbReference type="Gene3D" id="3.40.50.2000">
    <property type="entry name" value="Glycogen Phosphorylase B"/>
    <property type="match status" value="2"/>
</dbReference>
<protein>
    <recommendedName>
        <fullName evidence="2">Glycosyltransferase subfamily 4-like N-terminal domain-containing protein</fullName>
    </recommendedName>
</protein>
<keyword evidence="1" id="KW-0812">Transmembrane</keyword>
<keyword evidence="1" id="KW-1133">Transmembrane helix</keyword>
<gene>
    <name evidence="3" type="ORF">A3A49_02875</name>
</gene>